<protein>
    <submittedName>
        <fullName evidence="2">Unnamed protein product</fullName>
    </submittedName>
</protein>
<dbReference type="OrthoDB" id="166451at2759"/>
<sequence length="305" mass="34223">MVRSTPLTPLPAAELLRRLAEDAAVAQDDVIQHADSESDGDPDDGTVDSDSPLLDGYFESGGSEAVVTLTNFTMTEFHLLWSHVDADLTSQWTSGRGRRSTTTPKDAFMMLLCVLKHYETWQKHALDFGYKAPTFEKMMHRVLNVVTPVLDRAFIRPASMASERANGNTFHYYPNALYATDVKFQPSYRPTGRFNESKHYFSNKHRVYGYKAEASVAFPGRVVFLSNHVPGSVSDINILANHVEEHKGMLKKTNQELLIEDNGEGANPSTKSCGDCLQTSDTRRRLDASLYPPEEEAQEWRANCR</sequence>
<evidence type="ECO:0000313" key="3">
    <source>
        <dbReference type="Proteomes" id="UP001165083"/>
    </source>
</evidence>
<accession>A0A9W6TSY6</accession>
<name>A0A9W6TSY6_9STRA</name>
<dbReference type="Proteomes" id="UP001165083">
    <property type="component" value="Unassembled WGS sequence"/>
</dbReference>
<reference evidence="2" key="1">
    <citation type="submission" date="2023-04" db="EMBL/GenBank/DDBJ databases">
        <title>Phytophthora lilii NBRC 32176.</title>
        <authorList>
            <person name="Ichikawa N."/>
            <person name="Sato H."/>
            <person name="Tonouchi N."/>
        </authorList>
    </citation>
    <scope>NUCLEOTIDE SEQUENCE</scope>
    <source>
        <strain evidence="2">NBRC 32176</strain>
    </source>
</reference>
<keyword evidence="3" id="KW-1185">Reference proteome</keyword>
<dbReference type="AlphaFoldDB" id="A0A9W6TSY6"/>
<dbReference type="EMBL" id="BSXW01000334">
    <property type="protein sequence ID" value="GMF19072.1"/>
    <property type="molecule type" value="Genomic_DNA"/>
</dbReference>
<evidence type="ECO:0000313" key="2">
    <source>
        <dbReference type="EMBL" id="GMF19072.1"/>
    </source>
</evidence>
<feature type="compositionally biased region" description="Acidic residues" evidence="1">
    <location>
        <begin position="37"/>
        <end position="47"/>
    </location>
</feature>
<comment type="caution">
    <text evidence="2">The sequence shown here is derived from an EMBL/GenBank/DDBJ whole genome shotgun (WGS) entry which is preliminary data.</text>
</comment>
<organism evidence="2 3">
    <name type="scientific">Phytophthora lilii</name>
    <dbReference type="NCBI Taxonomy" id="2077276"/>
    <lineage>
        <taxon>Eukaryota</taxon>
        <taxon>Sar</taxon>
        <taxon>Stramenopiles</taxon>
        <taxon>Oomycota</taxon>
        <taxon>Peronosporomycetes</taxon>
        <taxon>Peronosporales</taxon>
        <taxon>Peronosporaceae</taxon>
        <taxon>Phytophthora</taxon>
    </lineage>
</organism>
<proteinExistence type="predicted"/>
<gene>
    <name evidence="2" type="ORF">Plil01_000723000</name>
</gene>
<feature type="region of interest" description="Disordered" evidence="1">
    <location>
        <begin position="33"/>
        <end position="53"/>
    </location>
</feature>
<evidence type="ECO:0000256" key="1">
    <source>
        <dbReference type="SAM" id="MobiDB-lite"/>
    </source>
</evidence>